<dbReference type="FunFam" id="3.40.1080.20:FF:000001">
    <property type="entry name" value="Acetyl-CoA hydrolase Ach1"/>
    <property type="match status" value="1"/>
</dbReference>
<keyword evidence="4" id="KW-1185">Reference proteome</keyword>
<evidence type="ECO:0000256" key="1">
    <source>
        <dbReference type="ARBA" id="ARBA00009632"/>
    </source>
</evidence>
<dbReference type="Gene3D" id="3.40.1080.20">
    <property type="entry name" value="Acetyl-CoA hydrolase/transferase C-terminal domain"/>
    <property type="match status" value="1"/>
</dbReference>
<gene>
    <name evidence="3" type="ORF">Harman_39630</name>
</gene>
<dbReference type="PANTHER" id="PTHR43609:SF1">
    <property type="entry name" value="ACETYL-COA HYDROLASE"/>
    <property type="match status" value="1"/>
</dbReference>
<name>A0A4C2EN67_9EURY</name>
<evidence type="ECO:0000313" key="3">
    <source>
        <dbReference type="EMBL" id="GCF16028.1"/>
    </source>
</evidence>
<proteinExistence type="inferred from homology"/>
<dbReference type="Proteomes" id="UP000304382">
    <property type="component" value="Unassembled WGS sequence"/>
</dbReference>
<dbReference type="SUPFAM" id="SSF100950">
    <property type="entry name" value="NagB/RpiA/CoA transferase-like"/>
    <property type="match status" value="1"/>
</dbReference>
<evidence type="ECO:0000259" key="2">
    <source>
        <dbReference type="Pfam" id="PF13336"/>
    </source>
</evidence>
<comment type="caution">
    <text evidence="3">The sequence shown here is derived from an EMBL/GenBank/DDBJ whole genome shotgun (WGS) entry which is preliminary data.</text>
</comment>
<evidence type="ECO:0000313" key="4">
    <source>
        <dbReference type="Proteomes" id="UP000304382"/>
    </source>
</evidence>
<dbReference type="PANTHER" id="PTHR43609">
    <property type="entry name" value="ACETYL-COA HYDROLASE"/>
    <property type="match status" value="1"/>
</dbReference>
<sequence length="153" mass="16890">MYDSAEISNNPVLVDRFGVVAVNSALEVDVYGHVNSTHVNGCRMINGISGSDDFTRNALLSIIALPSTAGDVSRVVPMVPHVDHTEHDVDVIITEHGVADLRGRSPRERATSLVENCAHPDFQPALRRYLEKANRQGGYEPHVLERSFSWNDE</sequence>
<dbReference type="GO" id="GO:0006083">
    <property type="term" value="P:acetate metabolic process"/>
    <property type="evidence" value="ECO:0007669"/>
    <property type="project" value="InterPro"/>
</dbReference>
<comment type="similarity">
    <text evidence="1">Belongs to the acetyl-CoA hydrolase/transferase family.</text>
</comment>
<dbReference type="GO" id="GO:0008775">
    <property type="term" value="F:acetate CoA-transferase activity"/>
    <property type="evidence" value="ECO:0007669"/>
    <property type="project" value="InterPro"/>
</dbReference>
<dbReference type="GO" id="GO:0003986">
    <property type="term" value="F:acetyl-CoA hydrolase activity"/>
    <property type="evidence" value="ECO:0007669"/>
    <property type="project" value="TreeGrafter"/>
</dbReference>
<dbReference type="InterPro" id="IPR038460">
    <property type="entry name" value="AcetylCoA_hyd_C_sf"/>
</dbReference>
<dbReference type="AlphaFoldDB" id="A0A4C2EN67"/>
<dbReference type="InterPro" id="IPR026888">
    <property type="entry name" value="AcetylCoA_hyd_C"/>
</dbReference>
<reference evidence="3 4" key="1">
    <citation type="submission" date="2019-02" db="EMBL/GenBank/DDBJ databases">
        <title>Haloarcula mannanilyticum sp. nov., a mannan degrading haloarchaeon isolated from commercial salt.</title>
        <authorList>
            <person name="Enomoto S."/>
            <person name="Shimane Y."/>
            <person name="Kamekura M."/>
            <person name="Ito T."/>
            <person name="Moriya O."/>
            <person name="Ihara K."/>
            <person name="Takahashi-Ando N."/>
            <person name="Fukushima Y."/>
            <person name="Yoshida Y."/>
            <person name="Usama R."/>
            <person name="Takai K."/>
            <person name="Minegishi H."/>
        </authorList>
    </citation>
    <scope>NUCLEOTIDE SEQUENCE [LARGE SCALE GENOMIC DNA]</scope>
    <source>
        <strain evidence="3 4">MD130-1</strain>
    </source>
</reference>
<dbReference type="Pfam" id="PF13336">
    <property type="entry name" value="AcetylCoA_hyd_C"/>
    <property type="match status" value="1"/>
</dbReference>
<protein>
    <recommendedName>
        <fullName evidence="2">Acetyl-CoA hydrolase/transferase C-terminal domain-containing protein</fullName>
    </recommendedName>
</protein>
<accession>A0A4C2EN67</accession>
<feature type="domain" description="Acetyl-CoA hydrolase/transferase C-terminal" evidence="2">
    <location>
        <begin position="4"/>
        <end position="129"/>
    </location>
</feature>
<dbReference type="InterPro" id="IPR046433">
    <property type="entry name" value="ActCoA_hydro"/>
</dbReference>
<dbReference type="InterPro" id="IPR037171">
    <property type="entry name" value="NagB/RpiA_transferase-like"/>
</dbReference>
<dbReference type="EMBL" id="BIXZ01000014">
    <property type="protein sequence ID" value="GCF16028.1"/>
    <property type="molecule type" value="Genomic_DNA"/>
</dbReference>
<organism evidence="3 4">
    <name type="scientific">Haloarcula mannanilytica</name>
    <dbReference type="NCBI Taxonomy" id="2509225"/>
    <lineage>
        <taxon>Archaea</taxon>
        <taxon>Methanobacteriati</taxon>
        <taxon>Methanobacteriota</taxon>
        <taxon>Stenosarchaea group</taxon>
        <taxon>Halobacteria</taxon>
        <taxon>Halobacteriales</taxon>
        <taxon>Haloarculaceae</taxon>
        <taxon>Haloarcula</taxon>
    </lineage>
</organism>